<dbReference type="PANTHER" id="PTHR34138:SF1">
    <property type="entry name" value="CELL SHAPE-DETERMINING PROTEIN MREC"/>
    <property type="match status" value="1"/>
</dbReference>
<evidence type="ECO:0000256" key="5">
    <source>
        <dbReference type="SAM" id="Coils"/>
    </source>
</evidence>
<evidence type="ECO:0000256" key="1">
    <source>
        <dbReference type="ARBA" id="ARBA00009369"/>
    </source>
</evidence>
<dbReference type="AlphaFoldDB" id="A0A3B1BYI3"/>
<sequence length="289" mass="31317">MMGMFSQGPSITARLVVAVLFSLLLMAVDHRQNHLESVRSTLSVVISPLRHIASLPVDASIWLSESFASRQRLYQENEALRAINFKLKGQQQKLEALETENMRLRDLLDSSLKVGEQVQIAELIAIDLDPYKQQVVISRGSSSGVFEGQAVLDADAVLGQVSHVDPLSATVLMITDPSHALPVEINRNGLRTIAVGTGLINELELPYLPNNSDIQLGDLLVTSGLGGHFPQGYPVAIVTQVTINPGQPFAKILAKPSANLERTHEVLLVRSLTALLPDGEGSNLENVTP</sequence>
<protein>
    <recommendedName>
        <fullName evidence="2">Cell shape-determining protein MreC</fullName>
    </recommendedName>
    <alternativeName>
        <fullName evidence="4">Cell shape protein MreC</fullName>
    </alternativeName>
</protein>
<proteinExistence type="inferred from homology"/>
<feature type="coiled-coil region" evidence="5">
    <location>
        <begin position="80"/>
        <end position="114"/>
    </location>
</feature>
<feature type="domain" description="Rod shape-determining protein MreC beta-barrel core" evidence="6">
    <location>
        <begin position="124"/>
        <end position="269"/>
    </location>
</feature>
<dbReference type="Gene3D" id="2.40.10.350">
    <property type="entry name" value="Rod shape-determining protein MreC, domain 2"/>
    <property type="match status" value="1"/>
</dbReference>
<comment type="similarity">
    <text evidence="1">Belongs to the MreC family.</text>
</comment>
<dbReference type="PANTHER" id="PTHR34138">
    <property type="entry name" value="CELL SHAPE-DETERMINING PROTEIN MREC"/>
    <property type="match status" value="1"/>
</dbReference>
<dbReference type="GO" id="GO:0008360">
    <property type="term" value="P:regulation of cell shape"/>
    <property type="evidence" value="ECO:0007669"/>
    <property type="project" value="UniProtKB-KW"/>
</dbReference>
<dbReference type="InterPro" id="IPR042175">
    <property type="entry name" value="Cell/Rod_MreC_2"/>
</dbReference>
<organism evidence="7">
    <name type="scientific">hydrothermal vent metagenome</name>
    <dbReference type="NCBI Taxonomy" id="652676"/>
    <lineage>
        <taxon>unclassified sequences</taxon>
        <taxon>metagenomes</taxon>
        <taxon>ecological metagenomes</taxon>
    </lineage>
</organism>
<evidence type="ECO:0000256" key="2">
    <source>
        <dbReference type="ARBA" id="ARBA00013855"/>
    </source>
</evidence>
<keyword evidence="3" id="KW-0133">Cell shape</keyword>
<gene>
    <name evidence="7" type="ORF">MNBD_GAMMA26-2522</name>
</gene>
<name>A0A3B1BYI3_9ZZZZ</name>
<keyword evidence="5" id="KW-0175">Coiled coil</keyword>
<dbReference type="InterPro" id="IPR042177">
    <property type="entry name" value="Cell/Rod_1"/>
</dbReference>
<evidence type="ECO:0000256" key="4">
    <source>
        <dbReference type="ARBA" id="ARBA00032089"/>
    </source>
</evidence>
<dbReference type="Pfam" id="PF04085">
    <property type="entry name" value="MreC"/>
    <property type="match status" value="1"/>
</dbReference>
<evidence type="ECO:0000313" key="7">
    <source>
        <dbReference type="EMBL" id="VAX11455.1"/>
    </source>
</evidence>
<dbReference type="InterPro" id="IPR007221">
    <property type="entry name" value="MreC"/>
</dbReference>
<dbReference type="PIRSF" id="PIRSF038471">
    <property type="entry name" value="MreC"/>
    <property type="match status" value="1"/>
</dbReference>
<dbReference type="InterPro" id="IPR055342">
    <property type="entry name" value="MreC_beta-barrel_core"/>
</dbReference>
<dbReference type="GO" id="GO:0005886">
    <property type="term" value="C:plasma membrane"/>
    <property type="evidence" value="ECO:0007669"/>
    <property type="project" value="TreeGrafter"/>
</dbReference>
<dbReference type="NCBIfam" id="TIGR00219">
    <property type="entry name" value="mreC"/>
    <property type="match status" value="1"/>
</dbReference>
<reference evidence="7" key="1">
    <citation type="submission" date="2018-06" db="EMBL/GenBank/DDBJ databases">
        <authorList>
            <person name="Zhirakovskaya E."/>
        </authorList>
    </citation>
    <scope>NUCLEOTIDE SEQUENCE</scope>
</reference>
<dbReference type="Gene3D" id="2.40.10.340">
    <property type="entry name" value="Rod shape-determining protein MreC, domain 1"/>
    <property type="match status" value="1"/>
</dbReference>
<evidence type="ECO:0000259" key="6">
    <source>
        <dbReference type="Pfam" id="PF04085"/>
    </source>
</evidence>
<accession>A0A3B1BYI3</accession>
<dbReference type="EMBL" id="UOFX01000085">
    <property type="protein sequence ID" value="VAX11455.1"/>
    <property type="molecule type" value="Genomic_DNA"/>
</dbReference>
<evidence type="ECO:0000256" key="3">
    <source>
        <dbReference type="ARBA" id="ARBA00022960"/>
    </source>
</evidence>